<dbReference type="GO" id="GO:0005737">
    <property type="term" value="C:cytoplasm"/>
    <property type="evidence" value="ECO:0007669"/>
    <property type="project" value="InterPro"/>
</dbReference>
<dbReference type="Pfam" id="PF07653">
    <property type="entry name" value="SH3_2"/>
    <property type="match status" value="1"/>
</dbReference>
<organism evidence="6 7">
    <name type="scientific">Steinernema hermaphroditum</name>
    <dbReference type="NCBI Taxonomy" id="289476"/>
    <lineage>
        <taxon>Eukaryota</taxon>
        <taxon>Metazoa</taxon>
        <taxon>Ecdysozoa</taxon>
        <taxon>Nematoda</taxon>
        <taxon>Chromadorea</taxon>
        <taxon>Rhabditida</taxon>
        <taxon>Tylenchina</taxon>
        <taxon>Panagrolaimomorpha</taxon>
        <taxon>Strongyloidoidea</taxon>
        <taxon>Steinernematidae</taxon>
        <taxon>Steinernema</taxon>
    </lineage>
</organism>
<feature type="domain" description="SH3" evidence="4">
    <location>
        <begin position="311"/>
        <end position="370"/>
    </location>
</feature>
<accession>A0AA39HGW8</accession>
<dbReference type="InterPro" id="IPR036028">
    <property type="entry name" value="SH3-like_dom_sf"/>
</dbReference>
<feature type="domain" description="BAR" evidence="5">
    <location>
        <begin position="24"/>
        <end position="270"/>
    </location>
</feature>
<gene>
    <name evidence="6" type="ORF">QR680_017479</name>
</gene>
<evidence type="ECO:0000313" key="6">
    <source>
        <dbReference type="EMBL" id="KAK0404499.1"/>
    </source>
</evidence>
<dbReference type="SMART" id="SM00721">
    <property type="entry name" value="BAR"/>
    <property type="match status" value="1"/>
</dbReference>
<dbReference type="InterPro" id="IPR001452">
    <property type="entry name" value="SH3_domain"/>
</dbReference>
<name>A0AA39HGW8_9BILA</name>
<keyword evidence="7" id="KW-1185">Reference proteome</keyword>
<dbReference type="SUPFAM" id="SSF50044">
    <property type="entry name" value="SH3-domain"/>
    <property type="match status" value="1"/>
</dbReference>
<evidence type="ECO:0000256" key="1">
    <source>
        <dbReference type="ARBA" id="ARBA00022443"/>
    </source>
</evidence>
<dbReference type="InterPro" id="IPR004148">
    <property type="entry name" value="BAR_dom"/>
</dbReference>
<evidence type="ECO:0000313" key="7">
    <source>
        <dbReference type="Proteomes" id="UP001175271"/>
    </source>
</evidence>
<evidence type="ECO:0000256" key="3">
    <source>
        <dbReference type="SAM" id="MobiDB-lite"/>
    </source>
</evidence>
<dbReference type="Pfam" id="PF03114">
    <property type="entry name" value="BAR"/>
    <property type="match status" value="1"/>
</dbReference>
<evidence type="ECO:0000259" key="5">
    <source>
        <dbReference type="PROSITE" id="PS51021"/>
    </source>
</evidence>
<proteinExistence type="predicted"/>
<dbReference type="CDD" id="cd07594">
    <property type="entry name" value="BAR_Endophilin_B"/>
    <property type="match status" value="1"/>
</dbReference>
<evidence type="ECO:0000259" key="4">
    <source>
        <dbReference type="PROSITE" id="PS50002"/>
    </source>
</evidence>
<reference evidence="6" key="1">
    <citation type="submission" date="2023-06" db="EMBL/GenBank/DDBJ databases">
        <title>Genomic analysis of the entomopathogenic nematode Steinernema hermaphroditum.</title>
        <authorList>
            <person name="Schwarz E.M."/>
            <person name="Heppert J.K."/>
            <person name="Baniya A."/>
            <person name="Schwartz H.T."/>
            <person name="Tan C.-H."/>
            <person name="Antoshechkin I."/>
            <person name="Sternberg P.W."/>
            <person name="Goodrich-Blair H."/>
            <person name="Dillman A.R."/>
        </authorList>
    </citation>
    <scope>NUCLEOTIDE SEQUENCE</scope>
    <source>
        <strain evidence="6">PS9179</strain>
        <tissue evidence="6">Whole animal</tissue>
    </source>
</reference>
<dbReference type="Gene3D" id="2.30.30.40">
    <property type="entry name" value="SH3 Domains"/>
    <property type="match status" value="1"/>
</dbReference>
<comment type="caution">
    <text evidence="6">The sequence shown here is derived from an EMBL/GenBank/DDBJ whole genome shotgun (WGS) entry which is preliminary data.</text>
</comment>
<dbReference type="Gene3D" id="1.20.1270.60">
    <property type="entry name" value="Arfaptin homology (AH) domain/BAR domain"/>
    <property type="match status" value="1"/>
</dbReference>
<evidence type="ECO:0000256" key="2">
    <source>
        <dbReference type="PROSITE-ProRule" id="PRU00192"/>
    </source>
</evidence>
<sequence length="370" mass="41581">MDFNFKKLANDATGFFNRAKQYTEETFLKAERTELDANFENLLQRADKTEEHTKRLLSALESYLQPNPTVRMEEVFYEKLELKKEGGRVSNLEHLGQAMTDAGNEFGSGTPYGNALLKVANAEFKLGTSEREFINASAASTLLPIRRFLEGDMKTIQKERKILSSKRLDLDAAKNRLKKAKTLETQASSHANIGLTIEQAEADLRVTQTEFDKQVEITKLLLEGIQTAHNNQMKCLRDFVEAQMSFFAMAHQHMADLQRELAGDSFFGESCFVSGALTLPRPKKEPFSPRNGTASEQSDSAGSQRIALEDTGTKQARAILDYEPISLQELAIKQNDVLIVYRLPGLDADFVMAEKDGRRGRVPLSYLELI</sequence>
<dbReference type="Proteomes" id="UP001175271">
    <property type="component" value="Unassembled WGS sequence"/>
</dbReference>
<dbReference type="SUPFAM" id="SSF103657">
    <property type="entry name" value="BAR/IMD domain-like"/>
    <property type="match status" value="1"/>
</dbReference>
<feature type="compositionally biased region" description="Polar residues" evidence="3">
    <location>
        <begin position="290"/>
        <end position="303"/>
    </location>
</feature>
<dbReference type="InterPro" id="IPR027267">
    <property type="entry name" value="AH/BAR_dom_sf"/>
</dbReference>
<dbReference type="PROSITE" id="PS50002">
    <property type="entry name" value="SH3"/>
    <property type="match status" value="1"/>
</dbReference>
<dbReference type="PROSITE" id="PS51021">
    <property type="entry name" value="BAR"/>
    <property type="match status" value="1"/>
</dbReference>
<dbReference type="SMART" id="SM00326">
    <property type="entry name" value="SH3"/>
    <property type="match status" value="1"/>
</dbReference>
<dbReference type="AlphaFoldDB" id="A0AA39HGW8"/>
<keyword evidence="1 2" id="KW-0728">SH3 domain</keyword>
<dbReference type="EMBL" id="JAUCMV010000004">
    <property type="protein sequence ID" value="KAK0404499.1"/>
    <property type="molecule type" value="Genomic_DNA"/>
</dbReference>
<evidence type="ECO:0008006" key="8">
    <source>
        <dbReference type="Google" id="ProtNLM"/>
    </source>
</evidence>
<feature type="region of interest" description="Disordered" evidence="3">
    <location>
        <begin position="282"/>
        <end position="305"/>
    </location>
</feature>
<protein>
    <recommendedName>
        <fullName evidence="8">SH3 domain-containing GRB2-like protein B1</fullName>
    </recommendedName>
</protein>